<dbReference type="Proteomes" id="UP000547879">
    <property type="component" value="Unassembled WGS sequence"/>
</dbReference>
<sequence length="77" mass="9020">MSVELRKVWVERAREKLAAHGLKFDNDPRYLAMEERWISGEITLAGFRAEYLDLVVQQQEDGWLKRAFARSSRKPAV</sequence>
<evidence type="ECO:0008006" key="3">
    <source>
        <dbReference type="Google" id="ProtNLM"/>
    </source>
</evidence>
<proteinExistence type="predicted"/>
<gene>
    <name evidence="1" type="ORF">HNQ72_005419</name>
</gene>
<keyword evidence="2" id="KW-1185">Reference proteome</keyword>
<evidence type="ECO:0000313" key="2">
    <source>
        <dbReference type="Proteomes" id="UP000547879"/>
    </source>
</evidence>
<evidence type="ECO:0000313" key="1">
    <source>
        <dbReference type="EMBL" id="MBB6165571.1"/>
    </source>
</evidence>
<organism evidence="1 2">
    <name type="scientific">Rhizobium wenxiniae</name>
    <dbReference type="NCBI Taxonomy" id="1737357"/>
    <lineage>
        <taxon>Bacteria</taxon>
        <taxon>Pseudomonadati</taxon>
        <taxon>Pseudomonadota</taxon>
        <taxon>Alphaproteobacteria</taxon>
        <taxon>Hyphomicrobiales</taxon>
        <taxon>Rhizobiaceae</taxon>
        <taxon>Rhizobium/Agrobacterium group</taxon>
        <taxon>Rhizobium</taxon>
    </lineage>
</organism>
<dbReference type="EMBL" id="JACHEG010000010">
    <property type="protein sequence ID" value="MBB6165571.1"/>
    <property type="molecule type" value="Genomic_DNA"/>
</dbReference>
<protein>
    <recommendedName>
        <fullName evidence="3">Antitoxin VbhA domain-containing protein</fullName>
    </recommendedName>
</protein>
<dbReference type="AlphaFoldDB" id="A0A7W9YBI5"/>
<dbReference type="RefSeq" id="WP_183996966.1">
    <property type="nucleotide sequence ID" value="NZ_BMHW01000011.1"/>
</dbReference>
<comment type="caution">
    <text evidence="1">The sequence shown here is derived from an EMBL/GenBank/DDBJ whole genome shotgun (WGS) entry which is preliminary data.</text>
</comment>
<reference evidence="1 2" key="1">
    <citation type="submission" date="2020-08" db="EMBL/GenBank/DDBJ databases">
        <title>Genomic Encyclopedia of Type Strains, Phase IV (KMG-IV): sequencing the most valuable type-strain genomes for metagenomic binning, comparative biology and taxonomic classification.</title>
        <authorList>
            <person name="Goeker M."/>
        </authorList>
    </citation>
    <scope>NUCLEOTIDE SEQUENCE [LARGE SCALE GENOMIC DNA]</scope>
    <source>
        <strain evidence="1 2">DSM 100734</strain>
    </source>
</reference>
<name>A0A7W9YBI5_9HYPH</name>
<accession>A0A7W9YBI5</accession>